<gene>
    <name evidence="1" type="ORF">PPROV_001114400</name>
</gene>
<comment type="caution">
    <text evidence="1">The sequence shown here is derived from an EMBL/GenBank/DDBJ whole genome shotgun (WGS) entry which is preliminary data.</text>
</comment>
<accession>A0A830I5Q2</accession>
<dbReference type="OrthoDB" id="3255824at2759"/>
<proteinExistence type="predicted"/>
<dbReference type="AlphaFoldDB" id="A0A830I5Q2"/>
<name>A0A830I5Q2_9CHLO</name>
<protein>
    <submittedName>
        <fullName evidence="1">Uncharacterized protein</fullName>
    </submittedName>
</protein>
<evidence type="ECO:0000313" key="2">
    <source>
        <dbReference type="Proteomes" id="UP000660262"/>
    </source>
</evidence>
<sequence length="115" mass="12646">MFDLRDTDDLWLFWQFCDNTTAIGALIKGSSDDPTLNALAADFWLLIRKAGVDVFISYVPSDANIADAPSRPRVFAPVDSYAPLLELGARFAEFSLPPIPTHSSFSSRPESPSSH</sequence>
<reference evidence="1" key="1">
    <citation type="submission" date="2020-10" db="EMBL/GenBank/DDBJ databases">
        <title>Unveiling of a novel bifunctional photoreceptor, Dualchrome1, isolated from a cosmopolitan green alga.</title>
        <authorList>
            <person name="Suzuki S."/>
            <person name="Kawachi M."/>
        </authorList>
    </citation>
    <scope>NUCLEOTIDE SEQUENCE</scope>
    <source>
        <strain evidence="1">NIES 2893</strain>
    </source>
</reference>
<keyword evidence="2" id="KW-1185">Reference proteome</keyword>
<dbReference type="EMBL" id="BNJQ01000041">
    <property type="protein sequence ID" value="GHP12417.1"/>
    <property type="molecule type" value="Genomic_DNA"/>
</dbReference>
<dbReference type="Proteomes" id="UP000660262">
    <property type="component" value="Unassembled WGS sequence"/>
</dbReference>
<evidence type="ECO:0000313" key="1">
    <source>
        <dbReference type="EMBL" id="GHP12417.1"/>
    </source>
</evidence>
<organism evidence="1 2">
    <name type="scientific">Pycnococcus provasolii</name>
    <dbReference type="NCBI Taxonomy" id="41880"/>
    <lineage>
        <taxon>Eukaryota</taxon>
        <taxon>Viridiplantae</taxon>
        <taxon>Chlorophyta</taxon>
        <taxon>Pseudoscourfieldiophyceae</taxon>
        <taxon>Pseudoscourfieldiales</taxon>
        <taxon>Pycnococcaceae</taxon>
        <taxon>Pycnococcus</taxon>
    </lineage>
</organism>